<evidence type="ECO:0000313" key="1">
    <source>
        <dbReference type="EMBL" id="GDY68460.1"/>
    </source>
</evidence>
<evidence type="ECO:0000313" key="2">
    <source>
        <dbReference type="EMBL" id="GDY71166.1"/>
    </source>
</evidence>
<reference evidence="1 4" key="2">
    <citation type="submission" date="2019-04" db="EMBL/GenBank/DDBJ databases">
        <title>Draft genome sequences of Streptomyces avermitilis NBRC 14893.</title>
        <authorList>
            <person name="Komaki H."/>
            <person name="Tamura T."/>
            <person name="Hosoyama A."/>
        </authorList>
    </citation>
    <scope>NUCLEOTIDE SEQUENCE [LARGE SCALE GENOMIC DNA]</scope>
    <source>
        <strain evidence="1 4">NBRC 14893</strain>
    </source>
</reference>
<name>A0A4D4M958_STRAX</name>
<dbReference type="EMBL" id="BJHY01000001">
    <property type="protein sequence ID" value="GDY71166.1"/>
    <property type="molecule type" value="Genomic_DNA"/>
</dbReference>
<dbReference type="RefSeq" id="WP_159029012.1">
    <property type="nucleotide sequence ID" value="NZ_BAABTN010000015.1"/>
</dbReference>
<evidence type="ECO:0000313" key="4">
    <source>
        <dbReference type="Proteomes" id="UP000302139"/>
    </source>
</evidence>
<sequence length="57" mass="6628">MDAWHRTGAAEMRRPACDRRAPLPERTWEDDHLAFAHLGFELWENCGCVAVVGWRFS</sequence>
<accession>A0A4D4M958</accession>
<protein>
    <submittedName>
        <fullName evidence="1">Uncharacterized protein</fullName>
    </submittedName>
</protein>
<gene>
    <name evidence="1" type="ORF">SAV14893_078530</name>
    <name evidence="2" type="ORF">SAV31267_006510</name>
</gene>
<proteinExistence type="predicted"/>
<dbReference type="EMBL" id="BJHX01000001">
    <property type="protein sequence ID" value="GDY68460.1"/>
    <property type="molecule type" value="Genomic_DNA"/>
</dbReference>
<organism evidence="1 4">
    <name type="scientific">Streptomyces avermitilis</name>
    <dbReference type="NCBI Taxonomy" id="33903"/>
    <lineage>
        <taxon>Bacteria</taxon>
        <taxon>Bacillati</taxon>
        <taxon>Actinomycetota</taxon>
        <taxon>Actinomycetes</taxon>
        <taxon>Kitasatosporales</taxon>
        <taxon>Streptomycetaceae</taxon>
        <taxon>Streptomyces</taxon>
    </lineage>
</organism>
<dbReference type="Proteomes" id="UP000302139">
    <property type="component" value="Unassembled WGS sequence"/>
</dbReference>
<evidence type="ECO:0000313" key="3">
    <source>
        <dbReference type="Proteomes" id="UP000299211"/>
    </source>
</evidence>
<reference evidence="2 3" key="1">
    <citation type="submission" date="2019-04" db="EMBL/GenBank/DDBJ databases">
        <title>Draft genome sequences of Streptomyces avermitilis ATCC 31267.</title>
        <authorList>
            <person name="Komaki H."/>
            <person name="Tamura T."/>
            <person name="Hosoyama A."/>
        </authorList>
    </citation>
    <scope>NUCLEOTIDE SEQUENCE [LARGE SCALE GENOMIC DNA]</scope>
    <source>
        <strain evidence="2 3">ATCC 31267</strain>
    </source>
</reference>
<comment type="caution">
    <text evidence="1">The sequence shown here is derived from an EMBL/GenBank/DDBJ whole genome shotgun (WGS) entry which is preliminary data.</text>
</comment>
<dbReference type="Proteomes" id="UP000299211">
    <property type="component" value="Unassembled WGS sequence"/>
</dbReference>
<dbReference type="AlphaFoldDB" id="A0A4D4M958"/>